<accession>A0A399QZX0</accession>
<evidence type="ECO:0000313" key="3">
    <source>
        <dbReference type="EMBL" id="RIJ24213.1"/>
    </source>
</evidence>
<protein>
    <submittedName>
        <fullName evidence="3">Amidase</fullName>
    </submittedName>
</protein>
<dbReference type="AlphaFoldDB" id="A0A399QZX0"/>
<evidence type="ECO:0000256" key="1">
    <source>
        <dbReference type="SAM" id="SignalP"/>
    </source>
</evidence>
<reference evidence="3 4" key="1">
    <citation type="submission" date="2018-08" db="EMBL/GenBank/DDBJ databases">
        <title>Henriciella mobilis sp. nov., isolated from seawater.</title>
        <authorList>
            <person name="Cheng H."/>
            <person name="Wu Y.-H."/>
            <person name="Xu X.-W."/>
            <person name="Guo L.-L."/>
        </authorList>
    </citation>
    <scope>NUCLEOTIDE SEQUENCE [LARGE SCALE GENOMIC DNA]</scope>
    <source>
        <strain evidence="3 4">CCUG66934</strain>
    </source>
</reference>
<feature type="signal peptide" evidence="1">
    <location>
        <begin position="1"/>
        <end position="29"/>
    </location>
</feature>
<dbReference type="Proteomes" id="UP000265431">
    <property type="component" value="Unassembled WGS sequence"/>
</dbReference>
<feature type="chain" id="PRO_5017343751" evidence="1">
    <location>
        <begin position="30"/>
        <end position="575"/>
    </location>
</feature>
<keyword evidence="1" id="KW-0732">Signal</keyword>
<dbReference type="PANTHER" id="PTHR11895">
    <property type="entry name" value="TRANSAMIDASE"/>
    <property type="match status" value="1"/>
</dbReference>
<organism evidence="3 4">
    <name type="scientific">Henriciella barbarensis</name>
    <dbReference type="NCBI Taxonomy" id="86342"/>
    <lineage>
        <taxon>Bacteria</taxon>
        <taxon>Pseudomonadati</taxon>
        <taxon>Pseudomonadota</taxon>
        <taxon>Alphaproteobacteria</taxon>
        <taxon>Hyphomonadales</taxon>
        <taxon>Hyphomonadaceae</taxon>
        <taxon>Henriciella</taxon>
    </lineage>
</organism>
<dbReference type="SUPFAM" id="SSF75304">
    <property type="entry name" value="Amidase signature (AS) enzymes"/>
    <property type="match status" value="1"/>
</dbReference>
<dbReference type="InterPro" id="IPR023631">
    <property type="entry name" value="Amidase_dom"/>
</dbReference>
<dbReference type="InterPro" id="IPR006311">
    <property type="entry name" value="TAT_signal"/>
</dbReference>
<dbReference type="OrthoDB" id="9777859at2"/>
<dbReference type="InterPro" id="IPR036928">
    <property type="entry name" value="AS_sf"/>
</dbReference>
<dbReference type="RefSeq" id="WP_119379402.1">
    <property type="nucleotide sequence ID" value="NZ_QWGB01000005.1"/>
</dbReference>
<sequence>MKDTTRRNLLKVGAAGISGMAALSGRAAAQETDMTAITPGTISSAEKLAGVEYTDAEREQMVSALEDQLSAIQQLRTVEKPNALAPAQTFDPRLPGLAYPSAKASSGSLATVRPVSGLPSDSADIAFAPLTRLAGWIRSGDLTSRQLTDIYLDRIERLDSKLHAWITVMPERARAEADAMDTELANGKDRGPLHGIPYGLKDLFDAVGARTTWGAKPYSDGALASVDSTIVQKLKAAGAVLLGKTTCGALAYGDIWYGAVTRNPFDPREGSSGSSAGSASAVVAGLCGFAIGTETLGSLVSPSHRCGGSALRPTFGRVSRAGGMALCWSLDKIGPMARSVGDLGHVLSAINGYDAQDTGSLQSTFAYQPTTDFSGMKIGFDDAWLETANEVEKAAFVEARRLGAVFVRFKLPELPSSPLPQQLLAEAAAAFEELTLSNRDDDMVWQEDPAWPNSFRAIRFVSAIDLLQVDRLRRLWMQAMHEAFEGIDLVIGPNFSSGMLTPTNFTGHPSLVMRAGFQDTRPRNIFGQPQDENALTARTPIAISLWAPLFQENTLLSFGAALEDALGVAGERPSL</sequence>
<gene>
    <name evidence="3" type="ORF">D1224_08220</name>
</gene>
<dbReference type="Gene3D" id="3.90.1300.10">
    <property type="entry name" value="Amidase signature (AS) domain"/>
    <property type="match status" value="1"/>
</dbReference>
<dbReference type="PROSITE" id="PS51318">
    <property type="entry name" value="TAT"/>
    <property type="match status" value="1"/>
</dbReference>
<name>A0A399QZX0_9PROT</name>
<proteinExistence type="predicted"/>
<dbReference type="Pfam" id="PF01425">
    <property type="entry name" value="Amidase"/>
    <property type="match status" value="1"/>
</dbReference>
<comment type="caution">
    <text evidence="3">The sequence shown here is derived from an EMBL/GenBank/DDBJ whole genome shotgun (WGS) entry which is preliminary data.</text>
</comment>
<dbReference type="GO" id="GO:0050567">
    <property type="term" value="F:glutaminyl-tRNA synthase (glutamine-hydrolyzing) activity"/>
    <property type="evidence" value="ECO:0007669"/>
    <property type="project" value="TreeGrafter"/>
</dbReference>
<dbReference type="PANTHER" id="PTHR11895:SF73">
    <property type="entry name" value="AMIDASE FAMILY PROTEIN"/>
    <property type="match status" value="1"/>
</dbReference>
<dbReference type="EMBL" id="QWGB01000005">
    <property type="protein sequence ID" value="RIJ24213.1"/>
    <property type="molecule type" value="Genomic_DNA"/>
</dbReference>
<feature type="domain" description="Amidase" evidence="2">
    <location>
        <begin position="147"/>
        <end position="556"/>
    </location>
</feature>
<dbReference type="InterPro" id="IPR000120">
    <property type="entry name" value="Amidase"/>
</dbReference>
<evidence type="ECO:0000259" key="2">
    <source>
        <dbReference type="Pfam" id="PF01425"/>
    </source>
</evidence>
<evidence type="ECO:0000313" key="4">
    <source>
        <dbReference type="Proteomes" id="UP000265431"/>
    </source>
</evidence>
<keyword evidence="4" id="KW-1185">Reference proteome</keyword>